<dbReference type="Proteomes" id="UP001596119">
    <property type="component" value="Unassembled WGS sequence"/>
</dbReference>
<dbReference type="InterPro" id="IPR029058">
    <property type="entry name" value="AB_hydrolase_fold"/>
</dbReference>
<dbReference type="SUPFAM" id="SSF53474">
    <property type="entry name" value="alpha/beta-Hydrolases"/>
    <property type="match status" value="1"/>
</dbReference>
<feature type="domain" description="Alpha/beta hydrolase fold-3" evidence="2">
    <location>
        <begin position="79"/>
        <end position="280"/>
    </location>
</feature>
<dbReference type="PANTHER" id="PTHR48081">
    <property type="entry name" value="AB HYDROLASE SUPERFAMILY PROTEIN C4A8.06C"/>
    <property type="match status" value="1"/>
</dbReference>
<evidence type="ECO:0000259" key="2">
    <source>
        <dbReference type="Pfam" id="PF07859"/>
    </source>
</evidence>
<reference evidence="4" key="1">
    <citation type="journal article" date="2019" name="Int. J. Syst. Evol. Microbiol.">
        <title>The Global Catalogue of Microorganisms (GCM) 10K type strain sequencing project: providing services to taxonomists for standard genome sequencing and annotation.</title>
        <authorList>
            <consortium name="The Broad Institute Genomics Platform"/>
            <consortium name="The Broad Institute Genome Sequencing Center for Infectious Disease"/>
            <person name="Wu L."/>
            <person name="Ma J."/>
        </authorList>
    </citation>
    <scope>NUCLEOTIDE SEQUENCE [LARGE SCALE GENOMIC DNA]</scope>
    <source>
        <strain evidence="4">CGMCC 4.7397</strain>
    </source>
</reference>
<accession>A0ABW1IDW1</accession>
<comment type="caution">
    <text evidence="3">The sequence shown here is derived from an EMBL/GenBank/DDBJ whole genome shotgun (WGS) entry which is preliminary data.</text>
</comment>
<evidence type="ECO:0000313" key="3">
    <source>
        <dbReference type="EMBL" id="MFC5950419.1"/>
    </source>
</evidence>
<dbReference type="RefSeq" id="WP_379567553.1">
    <property type="nucleotide sequence ID" value="NZ_JBHSQK010000047.1"/>
</dbReference>
<organism evidence="3 4">
    <name type="scientific">Pseudonocardia lutea</name>
    <dbReference type="NCBI Taxonomy" id="2172015"/>
    <lineage>
        <taxon>Bacteria</taxon>
        <taxon>Bacillati</taxon>
        <taxon>Actinomycetota</taxon>
        <taxon>Actinomycetes</taxon>
        <taxon>Pseudonocardiales</taxon>
        <taxon>Pseudonocardiaceae</taxon>
        <taxon>Pseudonocardia</taxon>
    </lineage>
</organism>
<sequence>MTDLIIDPEFVELLTVFPPLQFVDPMAQRATLAEVRRASSPSSLPEDVVVERAVVDEAGIAVPVHRFRPQELPERAPVLIWMHGGGYCIGTPDEDAGLCAWLARKLGALVVSVDYRLAPEHPYPAGLDDCCAVVRAVSAQFPESRIAIGGASAGAGLAAAVTLRARSGDCPMPDAQLLIMPFLDARLSSASMHELAEAPVFTAKDAADCWRHYLGDRVGDPPADGSPSAAADLAGLPPAYVAVAGTDCLRDEAIDYALRLQAAGVPAELHVVPGVPHGFTGLLPGSTAARRIRTELAAVASRLLEEQT</sequence>
<dbReference type="PANTHER" id="PTHR48081:SF8">
    <property type="entry name" value="ALPHA_BETA HYDROLASE FOLD-3 DOMAIN-CONTAINING PROTEIN-RELATED"/>
    <property type="match status" value="1"/>
</dbReference>
<dbReference type="EMBL" id="JBHSQK010000047">
    <property type="protein sequence ID" value="MFC5950419.1"/>
    <property type="molecule type" value="Genomic_DNA"/>
</dbReference>
<name>A0ABW1IDW1_9PSEU</name>
<dbReference type="Gene3D" id="3.40.50.1820">
    <property type="entry name" value="alpha/beta hydrolase"/>
    <property type="match status" value="1"/>
</dbReference>
<protein>
    <submittedName>
        <fullName evidence="3">Alpha/beta hydrolase</fullName>
    </submittedName>
</protein>
<dbReference type="InterPro" id="IPR050300">
    <property type="entry name" value="GDXG_lipolytic_enzyme"/>
</dbReference>
<keyword evidence="1 3" id="KW-0378">Hydrolase</keyword>
<evidence type="ECO:0000313" key="4">
    <source>
        <dbReference type="Proteomes" id="UP001596119"/>
    </source>
</evidence>
<gene>
    <name evidence="3" type="ORF">ACFQH9_19300</name>
</gene>
<evidence type="ECO:0000256" key="1">
    <source>
        <dbReference type="ARBA" id="ARBA00022801"/>
    </source>
</evidence>
<keyword evidence="4" id="KW-1185">Reference proteome</keyword>
<dbReference type="InterPro" id="IPR013094">
    <property type="entry name" value="AB_hydrolase_3"/>
</dbReference>
<dbReference type="GO" id="GO:0016787">
    <property type="term" value="F:hydrolase activity"/>
    <property type="evidence" value="ECO:0007669"/>
    <property type="project" value="UniProtKB-KW"/>
</dbReference>
<dbReference type="Pfam" id="PF07859">
    <property type="entry name" value="Abhydrolase_3"/>
    <property type="match status" value="1"/>
</dbReference>
<proteinExistence type="predicted"/>